<feature type="transmembrane region" description="Helical" evidence="1">
    <location>
        <begin position="82"/>
        <end position="101"/>
    </location>
</feature>
<keyword evidence="1" id="KW-0472">Membrane</keyword>
<dbReference type="OrthoDB" id="2013981at2759"/>
<protein>
    <submittedName>
        <fullName evidence="2">Uncharacterized protein</fullName>
    </submittedName>
</protein>
<sequence length="105" mass="10753">MALVLAPKTIFGLLFNAAEVTAGWIRVGGILFTLIGLQYLGTAVGDKQGQGAAGFYRTTVWSRLGLAAAFCLLVALKQSPPGLLVLAGINVVGALAMHTALGGKL</sequence>
<gene>
    <name evidence="2" type="ORF">HYH03_009534</name>
</gene>
<evidence type="ECO:0000256" key="1">
    <source>
        <dbReference type="SAM" id="Phobius"/>
    </source>
</evidence>
<name>A0A836BYJ2_9CHLO</name>
<evidence type="ECO:0000313" key="3">
    <source>
        <dbReference type="Proteomes" id="UP000612055"/>
    </source>
</evidence>
<feature type="transmembrane region" description="Helical" evidence="1">
    <location>
        <begin position="60"/>
        <end position="76"/>
    </location>
</feature>
<accession>A0A836BYJ2</accession>
<evidence type="ECO:0000313" key="2">
    <source>
        <dbReference type="EMBL" id="KAG2492294.1"/>
    </source>
</evidence>
<keyword evidence="3" id="KW-1185">Reference proteome</keyword>
<dbReference type="Proteomes" id="UP000612055">
    <property type="component" value="Unassembled WGS sequence"/>
</dbReference>
<dbReference type="EMBL" id="JAEHOE010000046">
    <property type="protein sequence ID" value="KAG2492294.1"/>
    <property type="molecule type" value="Genomic_DNA"/>
</dbReference>
<organism evidence="2 3">
    <name type="scientific">Edaphochlamys debaryana</name>
    <dbReference type="NCBI Taxonomy" id="47281"/>
    <lineage>
        <taxon>Eukaryota</taxon>
        <taxon>Viridiplantae</taxon>
        <taxon>Chlorophyta</taxon>
        <taxon>core chlorophytes</taxon>
        <taxon>Chlorophyceae</taxon>
        <taxon>CS clade</taxon>
        <taxon>Chlamydomonadales</taxon>
        <taxon>Chlamydomonadales incertae sedis</taxon>
        <taxon>Edaphochlamys</taxon>
    </lineage>
</organism>
<keyword evidence="1" id="KW-1133">Transmembrane helix</keyword>
<keyword evidence="1" id="KW-0812">Transmembrane</keyword>
<proteinExistence type="predicted"/>
<feature type="transmembrane region" description="Helical" evidence="1">
    <location>
        <begin position="20"/>
        <end position="40"/>
    </location>
</feature>
<dbReference type="AlphaFoldDB" id="A0A836BYJ2"/>
<reference evidence="2" key="1">
    <citation type="journal article" date="2020" name="bioRxiv">
        <title>Comparative genomics of Chlamydomonas.</title>
        <authorList>
            <person name="Craig R.J."/>
            <person name="Hasan A.R."/>
            <person name="Ness R.W."/>
            <person name="Keightley P.D."/>
        </authorList>
    </citation>
    <scope>NUCLEOTIDE SEQUENCE</scope>
    <source>
        <strain evidence="2">CCAP 11/70</strain>
    </source>
</reference>
<comment type="caution">
    <text evidence="2">The sequence shown here is derived from an EMBL/GenBank/DDBJ whole genome shotgun (WGS) entry which is preliminary data.</text>
</comment>